<dbReference type="PROSITE" id="PS50977">
    <property type="entry name" value="HTH_TETR_2"/>
    <property type="match status" value="1"/>
</dbReference>
<evidence type="ECO:0000313" key="5">
    <source>
        <dbReference type="Proteomes" id="UP001227101"/>
    </source>
</evidence>
<evidence type="ECO:0000256" key="2">
    <source>
        <dbReference type="PROSITE-ProRule" id="PRU00335"/>
    </source>
</evidence>
<dbReference type="Pfam" id="PF00440">
    <property type="entry name" value="TetR_N"/>
    <property type="match status" value="1"/>
</dbReference>
<dbReference type="Gene3D" id="1.10.357.10">
    <property type="entry name" value="Tetracycline Repressor, domain 2"/>
    <property type="match status" value="1"/>
</dbReference>
<feature type="domain" description="HTH tetR-type" evidence="3">
    <location>
        <begin position="14"/>
        <end position="73"/>
    </location>
</feature>
<protein>
    <submittedName>
        <fullName evidence="4">TetR/AcrR family transcriptional regulator</fullName>
    </submittedName>
</protein>
<proteinExistence type="predicted"/>
<reference evidence="4 5" key="1">
    <citation type="submission" date="2023-06" db="EMBL/GenBank/DDBJ databases">
        <authorList>
            <person name="Oyuntsetseg B."/>
            <person name="Kim S.B."/>
        </authorList>
    </citation>
    <scope>NUCLEOTIDE SEQUENCE [LARGE SCALE GENOMIC DNA]</scope>
    <source>
        <strain evidence="4 5">2-2</strain>
    </source>
</reference>
<gene>
    <name evidence="4" type="ORF">QP939_34715</name>
</gene>
<dbReference type="Proteomes" id="UP001227101">
    <property type="component" value="Chromosome"/>
</dbReference>
<sequence length="214" mass="22956">MPRIQAPTVAEHRARQRRSILDAARALLAENGESPSLAAVGARAGLARSSVYEYFSSRDDLLAAVIADVLPAWAARIVESVDDAPTPGARVWAYVTANMELFAGSEQAVARALTNVVDPAVLAAPMAEFHQSLREPLLAALRAHGEPQPEVMADIVGSMVVRASRDLWSPNKRTAQRRLDAALALLRRLLGPYLQLPGSEGGAGVEKPSPKRVR</sequence>
<dbReference type="PANTHER" id="PTHR30055">
    <property type="entry name" value="HTH-TYPE TRANSCRIPTIONAL REGULATOR RUTR"/>
    <property type="match status" value="1"/>
</dbReference>
<dbReference type="InterPro" id="IPR050109">
    <property type="entry name" value="HTH-type_TetR-like_transc_reg"/>
</dbReference>
<dbReference type="RefSeq" id="WP_285450535.1">
    <property type="nucleotide sequence ID" value="NZ_CP127173.1"/>
</dbReference>
<dbReference type="InterPro" id="IPR009057">
    <property type="entry name" value="Homeodomain-like_sf"/>
</dbReference>
<dbReference type="InterPro" id="IPR001647">
    <property type="entry name" value="HTH_TetR"/>
</dbReference>
<organism evidence="4 5">
    <name type="scientific">Amycolatopsis nalaikhensis</name>
    <dbReference type="NCBI Taxonomy" id="715472"/>
    <lineage>
        <taxon>Bacteria</taxon>
        <taxon>Bacillati</taxon>
        <taxon>Actinomycetota</taxon>
        <taxon>Actinomycetes</taxon>
        <taxon>Pseudonocardiales</taxon>
        <taxon>Pseudonocardiaceae</taxon>
        <taxon>Amycolatopsis</taxon>
    </lineage>
</organism>
<dbReference type="EMBL" id="CP127173">
    <property type="protein sequence ID" value="WIV53996.1"/>
    <property type="molecule type" value="Genomic_DNA"/>
</dbReference>
<evidence type="ECO:0000256" key="1">
    <source>
        <dbReference type="ARBA" id="ARBA00023125"/>
    </source>
</evidence>
<dbReference type="PANTHER" id="PTHR30055:SF226">
    <property type="entry name" value="HTH-TYPE TRANSCRIPTIONAL REGULATOR PKSA"/>
    <property type="match status" value="1"/>
</dbReference>
<dbReference type="PRINTS" id="PR00455">
    <property type="entry name" value="HTHTETR"/>
</dbReference>
<keyword evidence="1 2" id="KW-0238">DNA-binding</keyword>
<name>A0ABY8XEG1_9PSEU</name>
<keyword evidence="5" id="KW-1185">Reference proteome</keyword>
<accession>A0ABY8XEG1</accession>
<feature type="DNA-binding region" description="H-T-H motif" evidence="2">
    <location>
        <begin position="36"/>
        <end position="55"/>
    </location>
</feature>
<evidence type="ECO:0000313" key="4">
    <source>
        <dbReference type="EMBL" id="WIV53996.1"/>
    </source>
</evidence>
<dbReference type="SUPFAM" id="SSF46689">
    <property type="entry name" value="Homeodomain-like"/>
    <property type="match status" value="1"/>
</dbReference>
<evidence type="ECO:0000259" key="3">
    <source>
        <dbReference type="PROSITE" id="PS50977"/>
    </source>
</evidence>